<dbReference type="GO" id="GO:0030288">
    <property type="term" value="C:outer membrane-bounded periplasmic space"/>
    <property type="evidence" value="ECO:0007669"/>
    <property type="project" value="TreeGrafter"/>
</dbReference>
<dbReference type="SUPFAM" id="SSF53822">
    <property type="entry name" value="Periplasmic binding protein-like I"/>
    <property type="match status" value="1"/>
</dbReference>
<organism evidence="6 7">
    <name type="scientific">Sporobacter termitidis DSM 10068</name>
    <dbReference type="NCBI Taxonomy" id="1123282"/>
    <lineage>
        <taxon>Bacteria</taxon>
        <taxon>Bacillati</taxon>
        <taxon>Bacillota</taxon>
        <taxon>Clostridia</taxon>
        <taxon>Eubacteriales</taxon>
        <taxon>Oscillospiraceae</taxon>
        <taxon>Sporobacter</taxon>
    </lineage>
</organism>
<dbReference type="AlphaFoldDB" id="A0A1M5YD87"/>
<keyword evidence="7" id="KW-1185">Reference proteome</keyword>
<evidence type="ECO:0000256" key="4">
    <source>
        <dbReference type="SAM" id="SignalP"/>
    </source>
</evidence>
<dbReference type="InterPro" id="IPR050555">
    <property type="entry name" value="Bact_Solute-Bind_Prot2"/>
</dbReference>
<comment type="similarity">
    <text evidence="2">Belongs to the bacterial solute-binding protein 2 family.</text>
</comment>
<comment type="subcellular location">
    <subcellularLocation>
        <location evidence="1">Cell envelope</location>
    </subcellularLocation>
</comment>
<dbReference type="PROSITE" id="PS51257">
    <property type="entry name" value="PROKAR_LIPOPROTEIN"/>
    <property type="match status" value="1"/>
</dbReference>
<keyword evidence="6" id="KW-0762">Sugar transport</keyword>
<dbReference type="Proteomes" id="UP000183995">
    <property type="component" value="Unassembled WGS sequence"/>
</dbReference>
<evidence type="ECO:0000259" key="5">
    <source>
        <dbReference type="Pfam" id="PF13407"/>
    </source>
</evidence>
<dbReference type="PANTHER" id="PTHR30036:SF7">
    <property type="entry name" value="ABC TRANSPORTER PERIPLASMIC-BINDING PROTEIN YPHF"/>
    <property type="match status" value="1"/>
</dbReference>
<dbReference type="RefSeq" id="WP_073079245.1">
    <property type="nucleotide sequence ID" value="NZ_FQXV01000008.1"/>
</dbReference>
<keyword evidence="4" id="KW-0732">Signal</keyword>
<dbReference type="STRING" id="1123282.SAMN02745823_02392"/>
<dbReference type="GO" id="GO:0030246">
    <property type="term" value="F:carbohydrate binding"/>
    <property type="evidence" value="ECO:0007669"/>
    <property type="project" value="TreeGrafter"/>
</dbReference>
<feature type="region of interest" description="Disordered" evidence="3">
    <location>
        <begin position="29"/>
        <end position="55"/>
    </location>
</feature>
<evidence type="ECO:0000313" key="6">
    <source>
        <dbReference type="EMBL" id="SHI09932.1"/>
    </source>
</evidence>
<evidence type="ECO:0000256" key="1">
    <source>
        <dbReference type="ARBA" id="ARBA00004196"/>
    </source>
</evidence>
<dbReference type="Gene3D" id="3.40.50.2300">
    <property type="match status" value="2"/>
</dbReference>
<dbReference type="OrthoDB" id="1841723at2"/>
<proteinExistence type="inferred from homology"/>
<reference evidence="6 7" key="1">
    <citation type="submission" date="2016-11" db="EMBL/GenBank/DDBJ databases">
        <authorList>
            <person name="Jaros S."/>
            <person name="Januszkiewicz K."/>
            <person name="Wedrychowicz H."/>
        </authorList>
    </citation>
    <scope>NUCLEOTIDE SEQUENCE [LARGE SCALE GENOMIC DNA]</scope>
    <source>
        <strain evidence="6 7">DSM 10068</strain>
    </source>
</reference>
<dbReference type="PANTHER" id="PTHR30036">
    <property type="entry name" value="D-XYLOSE-BINDING PERIPLASMIC PROTEIN"/>
    <property type="match status" value="1"/>
</dbReference>
<protein>
    <submittedName>
        <fullName evidence="6">ABC-type sugar transport system, substrate-binding protein, contains N-terminal xre family HTH domain</fullName>
    </submittedName>
</protein>
<name>A0A1M5YD87_9FIRM</name>
<evidence type="ECO:0000256" key="2">
    <source>
        <dbReference type="ARBA" id="ARBA00007639"/>
    </source>
</evidence>
<evidence type="ECO:0000313" key="7">
    <source>
        <dbReference type="Proteomes" id="UP000183995"/>
    </source>
</evidence>
<dbReference type="EMBL" id="FQXV01000008">
    <property type="protein sequence ID" value="SHI09932.1"/>
    <property type="molecule type" value="Genomic_DNA"/>
</dbReference>
<feature type="chain" id="PRO_5038770424" evidence="4">
    <location>
        <begin position="22"/>
        <end position="419"/>
    </location>
</feature>
<keyword evidence="6" id="KW-0813">Transport</keyword>
<dbReference type="InterPro" id="IPR025997">
    <property type="entry name" value="SBP_2_dom"/>
</dbReference>
<gene>
    <name evidence="6" type="ORF">SAMN02745823_02392</name>
</gene>
<sequence>MKKVMAIVLALMLAASLFACGSPGASTTSPSASASASPSGSAPATTPSATPGASGSTEVGYYDPSYDYSKNKNYKVAYVMASTSVLYDQFSKAFKAWSDRANVTYNDFSCNSDNDLFITTIQTYADQGYDGLLIDPDSTIYPRAVELCNELKIPWMGCMSPALDDNGKMAHPYIGFDNYQAGVAMSTYNTEYAKKTWPDAKPSEIGAIFIGYSVVPVLAEREKGYTDVFFKEFPDSAKNYYFCDGSVTGLMNAQVGYDLVSATVSAHADIKYWLISGFFDDYTDGAARAIDAAGKTATTVCSTFGGSGLINQWDAGETGSAWRAAIYTDQRLYAEPIFFGLYALMSGQATPETLWPEWVNHKNGDTYASVLLPTVVITQDMYQQYLMWVQEYTGIKQNDYDVAPGNYTSKVDVPDSYKA</sequence>
<dbReference type="InterPro" id="IPR028082">
    <property type="entry name" value="Peripla_BP_I"/>
</dbReference>
<feature type="signal peptide" evidence="4">
    <location>
        <begin position="1"/>
        <end position="21"/>
    </location>
</feature>
<feature type="domain" description="Periplasmic binding protein" evidence="5">
    <location>
        <begin position="87"/>
        <end position="334"/>
    </location>
</feature>
<accession>A0A1M5YD87</accession>
<evidence type="ECO:0000256" key="3">
    <source>
        <dbReference type="SAM" id="MobiDB-lite"/>
    </source>
</evidence>
<dbReference type="Pfam" id="PF13407">
    <property type="entry name" value="Peripla_BP_4"/>
    <property type="match status" value="1"/>
</dbReference>